<evidence type="ECO:0000313" key="1">
    <source>
        <dbReference type="EMBL" id="OHB01824.1"/>
    </source>
</evidence>
<dbReference type="STRING" id="1802758.A3A96_00075"/>
<dbReference type="AlphaFoldDB" id="A0A1G2TX59"/>
<reference evidence="1 2" key="1">
    <citation type="journal article" date="2016" name="Nat. Commun.">
        <title>Thousands of microbial genomes shed light on interconnected biogeochemical processes in an aquifer system.</title>
        <authorList>
            <person name="Anantharaman K."/>
            <person name="Brown C.T."/>
            <person name="Hug L.A."/>
            <person name="Sharon I."/>
            <person name="Castelle C.J."/>
            <person name="Probst A.J."/>
            <person name="Thomas B.C."/>
            <person name="Singh A."/>
            <person name="Wilkins M.J."/>
            <person name="Karaoz U."/>
            <person name="Brodie E.L."/>
            <person name="Williams K.H."/>
            <person name="Hubbard S.S."/>
            <person name="Banfield J.F."/>
        </authorList>
    </citation>
    <scope>NUCLEOTIDE SEQUENCE [LARGE SCALE GENOMIC DNA]</scope>
</reference>
<dbReference type="NCBIfam" id="TIGR04256">
    <property type="entry name" value="GxxExxY"/>
    <property type="match status" value="1"/>
</dbReference>
<dbReference type="Pfam" id="PF13366">
    <property type="entry name" value="PDDEXK_3"/>
    <property type="match status" value="1"/>
</dbReference>
<dbReference type="InterPro" id="IPR026350">
    <property type="entry name" value="GxxExxY"/>
</dbReference>
<proteinExistence type="predicted"/>
<organism evidence="1 2">
    <name type="scientific">Candidatus Zambryskibacteria bacterium RIFCSPLOWO2_01_FULL_39_39</name>
    <dbReference type="NCBI Taxonomy" id="1802758"/>
    <lineage>
        <taxon>Bacteria</taxon>
        <taxon>Candidatus Zambryskiibacteriota</taxon>
    </lineage>
</organism>
<gene>
    <name evidence="1" type="ORF">A3A96_00075</name>
</gene>
<evidence type="ECO:0000313" key="2">
    <source>
        <dbReference type="Proteomes" id="UP000177707"/>
    </source>
</evidence>
<accession>A0A1G2TX59</accession>
<sequence>MEKAFNEKVIYPELSYKIVGILFEVKKELGEYAREKQYGDMVSKKLELAEIPYSREVRIGDSGNIMDFLIDNKIVLELKAGRFITGDNYRQIQNYLQQSQLKLGILANLREKYLKPIRVVRIDSVPEKFS</sequence>
<dbReference type="EMBL" id="MHWB01000009">
    <property type="protein sequence ID" value="OHB01824.1"/>
    <property type="molecule type" value="Genomic_DNA"/>
</dbReference>
<name>A0A1G2TX59_9BACT</name>
<evidence type="ECO:0008006" key="3">
    <source>
        <dbReference type="Google" id="ProtNLM"/>
    </source>
</evidence>
<dbReference type="Proteomes" id="UP000177707">
    <property type="component" value="Unassembled WGS sequence"/>
</dbReference>
<comment type="caution">
    <text evidence="1">The sequence shown here is derived from an EMBL/GenBank/DDBJ whole genome shotgun (WGS) entry which is preliminary data.</text>
</comment>
<protein>
    <recommendedName>
        <fullName evidence="3">GxxExxY protein</fullName>
    </recommendedName>
</protein>